<dbReference type="Proteomes" id="UP000661649">
    <property type="component" value="Unassembled WGS sequence"/>
</dbReference>
<dbReference type="SUPFAM" id="SSF53686">
    <property type="entry name" value="Tryptophan synthase beta subunit-like PLP-dependent enzymes"/>
    <property type="match status" value="1"/>
</dbReference>
<dbReference type="InterPro" id="IPR001926">
    <property type="entry name" value="TrpB-like_PALP"/>
</dbReference>
<evidence type="ECO:0000313" key="5">
    <source>
        <dbReference type="EMBL" id="MBC8627676.1"/>
    </source>
</evidence>
<sequence length="327" mass="37303">MELERTPIYEIFDRKQSGNQLYIMREDLLPFSLGGNKVRIANAFFEDMQKKGCDIMIAYGNVRSNLCRVIANECFRKKIPCYMICSFEEGESEEKETSNSHLMQMLKVKIVKCRKNQIAETVEATMNRLIQEGHKPYYIYGNKFGTGNEGVSASAYAKAYQEILNFEKNQGIFFDYIFHASGTGATQAGLTCGHLLARDKKQIVGILISSREYERAVSIIETGMREYLKGLGKEFSMEDQKEIHLASEYTKGGYGQYDEEIEQCIREEFALNGVAMDGTYTGKAFLGMEHYIEDYQISGKKILFIHTGGTPLFYDWLGTQKKDLGRL</sequence>
<dbReference type="PANTHER" id="PTHR43780">
    <property type="entry name" value="1-AMINOCYCLOPROPANE-1-CARBOXYLATE DEAMINASE-RELATED"/>
    <property type="match status" value="1"/>
</dbReference>
<keyword evidence="6" id="KW-1185">Reference proteome</keyword>
<name>A0ABR7P9Z3_9FIRM</name>
<proteinExistence type="inferred from homology"/>
<dbReference type="InterPro" id="IPR036052">
    <property type="entry name" value="TrpB-like_PALP_sf"/>
</dbReference>
<comment type="cofactor">
    <cofactor evidence="1">
        <name>pyridoxal 5'-phosphate</name>
        <dbReference type="ChEBI" id="CHEBI:597326"/>
    </cofactor>
</comment>
<evidence type="ECO:0000256" key="2">
    <source>
        <dbReference type="ARBA" id="ARBA00008639"/>
    </source>
</evidence>
<reference evidence="5 6" key="1">
    <citation type="submission" date="2020-08" db="EMBL/GenBank/DDBJ databases">
        <title>Genome public.</title>
        <authorList>
            <person name="Liu C."/>
            <person name="Sun Q."/>
        </authorList>
    </citation>
    <scope>NUCLEOTIDE SEQUENCE [LARGE SCALE GENOMIC DNA]</scope>
    <source>
        <strain evidence="5 6">3_YM_SP_D4_24.mj</strain>
    </source>
</reference>
<dbReference type="PIRSF" id="PIRSF006278">
    <property type="entry name" value="ACCD_DCysDesulf"/>
    <property type="match status" value="1"/>
</dbReference>
<keyword evidence="3" id="KW-0663">Pyridoxal phosphate</keyword>
<feature type="domain" description="Tryptophan synthase beta chain-like PALP" evidence="4">
    <location>
        <begin position="4"/>
        <end position="308"/>
    </location>
</feature>
<dbReference type="PANTHER" id="PTHR43780:SF2">
    <property type="entry name" value="1-AMINOCYCLOPROPANE-1-CARBOXYLATE DEAMINASE-RELATED"/>
    <property type="match status" value="1"/>
</dbReference>
<gene>
    <name evidence="5" type="ORF">H8712_03400</name>
</gene>
<comment type="similarity">
    <text evidence="2">Belongs to the ACC deaminase/D-cysteine desulfhydrase family.</text>
</comment>
<evidence type="ECO:0000313" key="6">
    <source>
        <dbReference type="Proteomes" id="UP000661649"/>
    </source>
</evidence>
<evidence type="ECO:0000256" key="3">
    <source>
        <dbReference type="ARBA" id="ARBA00022898"/>
    </source>
</evidence>
<dbReference type="RefSeq" id="WP_187558219.1">
    <property type="nucleotide sequence ID" value="NZ_JACRTP010000001.1"/>
</dbReference>
<dbReference type="Gene3D" id="3.40.50.1100">
    <property type="match status" value="2"/>
</dbReference>
<comment type="caution">
    <text evidence="5">The sequence shown here is derived from an EMBL/GenBank/DDBJ whole genome shotgun (WGS) entry which is preliminary data.</text>
</comment>
<organism evidence="5 6">
    <name type="scientific">Blautia stercoris</name>
    <dbReference type="NCBI Taxonomy" id="871664"/>
    <lineage>
        <taxon>Bacteria</taxon>
        <taxon>Bacillati</taxon>
        <taxon>Bacillota</taxon>
        <taxon>Clostridia</taxon>
        <taxon>Lachnospirales</taxon>
        <taxon>Lachnospiraceae</taxon>
        <taxon>Blautia</taxon>
    </lineage>
</organism>
<accession>A0ABR7P9Z3</accession>
<protein>
    <submittedName>
        <fullName evidence="5">Pyridoxal-phosphate dependent enzyme</fullName>
    </submittedName>
</protein>
<evidence type="ECO:0000259" key="4">
    <source>
        <dbReference type="Pfam" id="PF00291"/>
    </source>
</evidence>
<evidence type="ECO:0000256" key="1">
    <source>
        <dbReference type="ARBA" id="ARBA00001933"/>
    </source>
</evidence>
<dbReference type="Pfam" id="PF00291">
    <property type="entry name" value="PALP"/>
    <property type="match status" value="1"/>
</dbReference>
<dbReference type="EMBL" id="JACRTP010000001">
    <property type="protein sequence ID" value="MBC8627676.1"/>
    <property type="molecule type" value="Genomic_DNA"/>
</dbReference>
<dbReference type="InterPro" id="IPR027278">
    <property type="entry name" value="ACCD_DCysDesulf"/>
</dbReference>